<dbReference type="InterPro" id="IPR018808">
    <property type="entry name" value="Muniscin_C"/>
</dbReference>
<reference evidence="3 4" key="1">
    <citation type="submission" date="2024-11" db="EMBL/GenBank/DDBJ databases">
        <title>Adaptive evolution of stress response genes in parasites aligns with host niche diversity.</title>
        <authorList>
            <person name="Hahn C."/>
            <person name="Resl P."/>
        </authorList>
    </citation>
    <scope>NUCLEOTIDE SEQUENCE [LARGE SCALE GENOMIC DNA]</scope>
    <source>
        <strain evidence="3">EGGRZ-B1_66</strain>
        <tissue evidence="3">Body</tissue>
    </source>
</reference>
<dbReference type="SUPFAM" id="SSF49447">
    <property type="entry name" value="Second domain of Mu2 adaptin subunit (ap50) of ap2 adaptor"/>
    <property type="match status" value="1"/>
</dbReference>
<dbReference type="GO" id="GO:0005905">
    <property type="term" value="C:clathrin-coated pit"/>
    <property type="evidence" value="ECO:0007669"/>
    <property type="project" value="UniProtKB-SubCell"/>
</dbReference>
<dbReference type="PROSITE" id="PS51072">
    <property type="entry name" value="MHD"/>
    <property type="match status" value="1"/>
</dbReference>
<name>A0ABD2PT38_9PLAT</name>
<sequence>MNIGQFLRFDLMEYWVDVNTVHPPISLCTFWRCQEQLTEFHLSYAVHWPATCPATPNSTEVLQVTLIVDGGVSKMQSKPIGTWNEDINRAVWKVPLHPPINVDSRRATDIIRARFECLNGPSVPSPVSLQFVRENCLASGMMLKWTSDGTAYPLHLMKRRLIADKYICDPPTTSNFIIK</sequence>
<dbReference type="Proteomes" id="UP001626550">
    <property type="component" value="Unassembled WGS sequence"/>
</dbReference>
<comment type="subcellular location">
    <subcellularLocation>
        <location evidence="1">Membrane</location>
        <location evidence="1">Clathrin-coated pit</location>
        <topology evidence="1">Peripheral membrane protein</topology>
        <orientation evidence="1">Cytoplasmic side</orientation>
    </subcellularLocation>
</comment>
<dbReference type="InterPro" id="IPR028565">
    <property type="entry name" value="MHD"/>
</dbReference>
<evidence type="ECO:0000313" key="4">
    <source>
        <dbReference type="Proteomes" id="UP001626550"/>
    </source>
</evidence>
<organism evidence="3 4">
    <name type="scientific">Cichlidogyrus casuarinus</name>
    <dbReference type="NCBI Taxonomy" id="1844966"/>
    <lineage>
        <taxon>Eukaryota</taxon>
        <taxon>Metazoa</taxon>
        <taxon>Spiralia</taxon>
        <taxon>Lophotrochozoa</taxon>
        <taxon>Platyhelminthes</taxon>
        <taxon>Monogenea</taxon>
        <taxon>Monopisthocotylea</taxon>
        <taxon>Dactylogyridea</taxon>
        <taxon>Ancyrocephalidae</taxon>
        <taxon>Cichlidogyrus</taxon>
    </lineage>
</organism>
<dbReference type="InterPro" id="IPR036168">
    <property type="entry name" value="AP2_Mu_C_sf"/>
</dbReference>
<evidence type="ECO:0000259" key="2">
    <source>
        <dbReference type="PROSITE" id="PS51072"/>
    </source>
</evidence>
<gene>
    <name evidence="3" type="primary">FCHO2_2</name>
    <name evidence="3" type="ORF">Ciccas_011840</name>
</gene>
<comment type="caution">
    <text evidence="3">The sequence shown here is derived from an EMBL/GenBank/DDBJ whole genome shotgun (WGS) entry which is preliminary data.</text>
</comment>
<dbReference type="AlphaFoldDB" id="A0ABD2PT38"/>
<accession>A0ABD2PT38</accession>
<feature type="domain" description="MHD" evidence="2">
    <location>
        <begin position="1"/>
        <end position="169"/>
    </location>
</feature>
<proteinExistence type="predicted"/>
<evidence type="ECO:0000256" key="1">
    <source>
        <dbReference type="ARBA" id="ARBA00004283"/>
    </source>
</evidence>
<keyword evidence="4" id="KW-1185">Reference proteome</keyword>
<protein>
    <submittedName>
        <fullName evidence="3">F-BAR domain only protein 2</fullName>
    </submittedName>
</protein>
<dbReference type="EMBL" id="JBJKFK010003727">
    <property type="protein sequence ID" value="KAL3309611.1"/>
    <property type="molecule type" value="Genomic_DNA"/>
</dbReference>
<dbReference type="Pfam" id="PF10291">
    <property type="entry name" value="muHD"/>
    <property type="match status" value="1"/>
</dbReference>
<evidence type="ECO:0000313" key="3">
    <source>
        <dbReference type="EMBL" id="KAL3309611.1"/>
    </source>
</evidence>